<evidence type="ECO:0000256" key="2">
    <source>
        <dbReference type="ARBA" id="ARBA00023015"/>
    </source>
</evidence>
<keyword evidence="2" id="KW-0805">Transcription regulation</keyword>
<dbReference type="Pfam" id="PF03466">
    <property type="entry name" value="LysR_substrate"/>
    <property type="match status" value="1"/>
</dbReference>
<feature type="domain" description="HTH lysR-type" evidence="5">
    <location>
        <begin position="1"/>
        <end position="58"/>
    </location>
</feature>
<dbReference type="PROSITE" id="PS50931">
    <property type="entry name" value="HTH_LYSR"/>
    <property type="match status" value="1"/>
</dbReference>
<dbReference type="EMBL" id="FUYN01000001">
    <property type="protein sequence ID" value="SKB28738.1"/>
    <property type="molecule type" value="Genomic_DNA"/>
</dbReference>
<keyword evidence="3 6" id="KW-0238">DNA-binding</keyword>
<name>A0A1T5A189_9FIRM</name>
<dbReference type="Gene3D" id="1.10.10.10">
    <property type="entry name" value="Winged helix-like DNA-binding domain superfamily/Winged helix DNA-binding domain"/>
    <property type="match status" value="1"/>
</dbReference>
<dbReference type="Gene3D" id="3.40.190.10">
    <property type="entry name" value="Periplasmic binding protein-like II"/>
    <property type="match status" value="2"/>
</dbReference>
<proteinExistence type="inferred from homology"/>
<dbReference type="GO" id="GO:0000976">
    <property type="term" value="F:transcription cis-regulatory region binding"/>
    <property type="evidence" value="ECO:0007669"/>
    <property type="project" value="TreeGrafter"/>
</dbReference>
<dbReference type="PANTHER" id="PTHR30126:SF40">
    <property type="entry name" value="HTH-TYPE TRANSCRIPTIONAL REGULATOR GLTR"/>
    <property type="match status" value="1"/>
</dbReference>
<dbReference type="OrthoDB" id="9785745at2"/>
<evidence type="ECO:0000256" key="3">
    <source>
        <dbReference type="ARBA" id="ARBA00023125"/>
    </source>
</evidence>
<dbReference type="AlphaFoldDB" id="A0A1T5A189"/>
<dbReference type="InterPro" id="IPR005119">
    <property type="entry name" value="LysR_subst-bd"/>
</dbReference>
<reference evidence="7" key="1">
    <citation type="submission" date="2017-02" db="EMBL/GenBank/DDBJ databases">
        <authorList>
            <person name="Varghese N."/>
            <person name="Submissions S."/>
        </authorList>
    </citation>
    <scope>NUCLEOTIDE SEQUENCE [LARGE SCALE GENOMIC DNA]</scope>
    <source>
        <strain evidence="7">ATCC 35199</strain>
    </source>
</reference>
<dbReference type="GO" id="GO:0003700">
    <property type="term" value="F:DNA-binding transcription factor activity"/>
    <property type="evidence" value="ECO:0007669"/>
    <property type="project" value="InterPro"/>
</dbReference>
<evidence type="ECO:0000313" key="7">
    <source>
        <dbReference type="Proteomes" id="UP000243406"/>
    </source>
</evidence>
<evidence type="ECO:0000256" key="1">
    <source>
        <dbReference type="ARBA" id="ARBA00009437"/>
    </source>
</evidence>
<evidence type="ECO:0000256" key="4">
    <source>
        <dbReference type="ARBA" id="ARBA00023163"/>
    </source>
</evidence>
<protein>
    <submittedName>
        <fullName evidence="6">DNA-binding transcriptional regulator, LysR family</fullName>
    </submittedName>
</protein>
<sequence>MLDSRIYTFLKLCDVMNYRITAEELNMTQPAVTQHIKFLENYYGCNFFKYSSRKLSKTPEGVLFEAYLRSADYNQATIKNQLSKKIKQAIRIGATKTIGDYVITDNIIALLNSKDIDLSLYVDNTSNLLDALNHKKISLALIEGFFDKAHYEYKLLREEAFIGICAKNHPFAGKEVPIESLFDENLIIREEGSGTRAILEQILINNNHSLDSFKTTTCISSFEVIKKLVIYEAGISFVYNAVAKSDSKLMTFKIKNNHITREFNFVYLKNTDANKYISYFE</sequence>
<evidence type="ECO:0000259" key="5">
    <source>
        <dbReference type="PROSITE" id="PS50931"/>
    </source>
</evidence>
<dbReference type="InterPro" id="IPR036388">
    <property type="entry name" value="WH-like_DNA-bd_sf"/>
</dbReference>
<gene>
    <name evidence="6" type="ORF">SAMN02745120_0647</name>
</gene>
<keyword evidence="4" id="KW-0804">Transcription</keyword>
<comment type="similarity">
    <text evidence="1">Belongs to the LysR transcriptional regulatory family.</text>
</comment>
<organism evidence="6 7">
    <name type="scientific">Acetoanaerobium noterae</name>
    <dbReference type="NCBI Taxonomy" id="745369"/>
    <lineage>
        <taxon>Bacteria</taxon>
        <taxon>Bacillati</taxon>
        <taxon>Bacillota</taxon>
        <taxon>Clostridia</taxon>
        <taxon>Peptostreptococcales</taxon>
        <taxon>Filifactoraceae</taxon>
        <taxon>Acetoanaerobium</taxon>
    </lineage>
</organism>
<dbReference type="RefSeq" id="WP_079588603.1">
    <property type="nucleotide sequence ID" value="NZ_FUYN01000001.1"/>
</dbReference>
<dbReference type="InterPro" id="IPR036390">
    <property type="entry name" value="WH_DNA-bd_sf"/>
</dbReference>
<dbReference type="Pfam" id="PF00126">
    <property type="entry name" value="HTH_1"/>
    <property type="match status" value="1"/>
</dbReference>
<dbReference type="SUPFAM" id="SSF46785">
    <property type="entry name" value="Winged helix' DNA-binding domain"/>
    <property type="match status" value="1"/>
</dbReference>
<keyword evidence="7" id="KW-1185">Reference proteome</keyword>
<dbReference type="Proteomes" id="UP000243406">
    <property type="component" value="Unassembled WGS sequence"/>
</dbReference>
<evidence type="ECO:0000313" key="6">
    <source>
        <dbReference type="EMBL" id="SKB28738.1"/>
    </source>
</evidence>
<dbReference type="SUPFAM" id="SSF53850">
    <property type="entry name" value="Periplasmic binding protein-like II"/>
    <property type="match status" value="1"/>
</dbReference>
<dbReference type="InterPro" id="IPR000847">
    <property type="entry name" value="LysR_HTH_N"/>
</dbReference>
<dbReference type="PANTHER" id="PTHR30126">
    <property type="entry name" value="HTH-TYPE TRANSCRIPTIONAL REGULATOR"/>
    <property type="match status" value="1"/>
</dbReference>
<accession>A0A1T5A189</accession>